<dbReference type="InterPro" id="IPR046342">
    <property type="entry name" value="CBS_dom_sf"/>
</dbReference>
<feature type="domain" description="CBS" evidence="3">
    <location>
        <begin position="7"/>
        <end position="66"/>
    </location>
</feature>
<protein>
    <recommendedName>
        <fullName evidence="3">CBS domain-containing protein</fullName>
    </recommendedName>
</protein>
<evidence type="ECO:0000313" key="5">
    <source>
        <dbReference type="Proteomes" id="UP000016587"/>
    </source>
</evidence>
<dbReference type="PANTHER" id="PTHR43080">
    <property type="entry name" value="CBS DOMAIN-CONTAINING PROTEIN CBSX3, MITOCHONDRIAL"/>
    <property type="match status" value="1"/>
</dbReference>
<organism evidence="4 5">
    <name type="scientific">Megalodesulfovibrio gigas (strain ATCC 19364 / DSM 1382 / NCIMB 9332 / VKM B-1759)</name>
    <name type="common">Desulfovibrio gigas</name>
    <dbReference type="NCBI Taxonomy" id="1121448"/>
    <lineage>
        <taxon>Bacteria</taxon>
        <taxon>Pseudomonadati</taxon>
        <taxon>Thermodesulfobacteriota</taxon>
        <taxon>Desulfovibrionia</taxon>
        <taxon>Desulfovibrionales</taxon>
        <taxon>Desulfovibrionaceae</taxon>
        <taxon>Megalodesulfovibrio</taxon>
    </lineage>
</organism>
<dbReference type="Gene3D" id="3.10.580.10">
    <property type="entry name" value="CBS-domain"/>
    <property type="match status" value="2"/>
</dbReference>
<reference evidence="4 5" key="1">
    <citation type="journal article" date="2013" name="J. Bacteriol.">
        <title>Roles of HynAB and Ech, the only two hydrogenases found in the model sulfate reducer Desulfovibrio gigas.</title>
        <authorList>
            <person name="Morais-Silva F.O."/>
            <person name="Santos C.I."/>
            <person name="Rodrigues R."/>
            <person name="Pereira I.A."/>
            <person name="Rodrigues-Pousada C."/>
        </authorList>
    </citation>
    <scope>NUCLEOTIDE SEQUENCE [LARGE SCALE GENOMIC DNA]</scope>
    <source>
        <strain evidence="5">ATCC 19364 / DSM 1382 / NCIMB 9332 / VKM B-1759</strain>
    </source>
</reference>
<keyword evidence="5" id="KW-1185">Reference proteome</keyword>
<dbReference type="eggNOG" id="COG0517">
    <property type="taxonomic scope" value="Bacteria"/>
</dbReference>
<dbReference type="RefSeq" id="WP_021761343.1">
    <property type="nucleotide sequence ID" value="NC_022444.1"/>
</dbReference>
<evidence type="ECO:0000313" key="4">
    <source>
        <dbReference type="EMBL" id="AGW14338.1"/>
    </source>
</evidence>
<gene>
    <name evidence="4" type="ORF">DGI_2607</name>
</gene>
<name>T2GDE6_MEGG1</name>
<dbReference type="Proteomes" id="UP000016587">
    <property type="component" value="Chromosome"/>
</dbReference>
<evidence type="ECO:0000259" key="3">
    <source>
        <dbReference type="PROSITE" id="PS51371"/>
    </source>
</evidence>
<dbReference type="PROSITE" id="PS51371">
    <property type="entry name" value="CBS"/>
    <property type="match status" value="2"/>
</dbReference>
<dbReference type="CDD" id="cd04584">
    <property type="entry name" value="CBS_pair_AcuB_like"/>
    <property type="match status" value="1"/>
</dbReference>
<dbReference type="InterPro" id="IPR051257">
    <property type="entry name" value="Diverse_CBS-Domain"/>
</dbReference>
<proteinExistence type="predicted"/>
<dbReference type="EMBL" id="CP006585">
    <property type="protein sequence ID" value="AGW14338.1"/>
    <property type="molecule type" value="Genomic_DNA"/>
</dbReference>
<keyword evidence="1 2" id="KW-0129">CBS domain</keyword>
<dbReference type="STRING" id="1121448.DGI_2607"/>
<dbReference type="HOGENOM" id="CLU_040681_6_0_7"/>
<evidence type="ECO:0000256" key="2">
    <source>
        <dbReference type="PROSITE-ProRule" id="PRU00703"/>
    </source>
</evidence>
<accession>T2GDE6</accession>
<dbReference type="OrthoDB" id="9802114at2"/>
<dbReference type="KEGG" id="dgg:DGI_2607"/>
<dbReference type="SUPFAM" id="SSF54631">
    <property type="entry name" value="CBS-domain pair"/>
    <property type="match status" value="1"/>
</dbReference>
<sequence>MLIRDWMTKDVITVTPDTSMMHAAKLLKEHNIGRLPVVDEQGRIVGVVSDRDIKAASPSKATTLDVHELYYLLDELRIKDIMTAKPIVCKPTDTVERCAMLMDENNIGGLPVVDENNRLVGVITDTDVFRVLIAITGVRHGGVQLGLQLSTQDGALMQVLDDLRAAGARIMSILTALETTEAQTRGVFIRMLPMDQAKEDAIVEMIRAKHTLLYWAREEAHPQR</sequence>
<dbReference type="SMART" id="SM00116">
    <property type="entry name" value="CBS"/>
    <property type="match status" value="2"/>
</dbReference>
<dbReference type="Pfam" id="PF00571">
    <property type="entry name" value="CBS"/>
    <property type="match status" value="2"/>
</dbReference>
<dbReference type="AlphaFoldDB" id="T2GDE6"/>
<feature type="domain" description="CBS" evidence="3">
    <location>
        <begin position="82"/>
        <end position="138"/>
    </location>
</feature>
<dbReference type="PATRIC" id="fig|1121448.10.peg.2558"/>
<dbReference type="InterPro" id="IPR000644">
    <property type="entry name" value="CBS_dom"/>
</dbReference>
<reference evidence="5" key="2">
    <citation type="submission" date="2013-07" db="EMBL/GenBank/DDBJ databases">
        <authorList>
            <person name="Morais-Silva F.O."/>
            <person name="Rezende A.M."/>
            <person name="Pimentel C."/>
            <person name="Resende D.M."/>
            <person name="Santos C.I."/>
            <person name="Clemente C."/>
            <person name="de Oliveira L.M."/>
            <person name="da Silva S.M."/>
            <person name="Costa D.A."/>
            <person name="Varela-Raposo A."/>
            <person name="Horacio E.C.A."/>
            <person name="Matos M."/>
            <person name="Flores O."/>
            <person name="Ruiz J.C."/>
            <person name="Rodrigues-Pousada C."/>
        </authorList>
    </citation>
    <scope>NUCLEOTIDE SEQUENCE [LARGE SCALE GENOMIC DNA]</scope>
    <source>
        <strain evidence="5">ATCC 19364 / DSM 1382 / NCIMB 9332 / VKM B-1759</strain>
    </source>
</reference>
<evidence type="ECO:0000256" key="1">
    <source>
        <dbReference type="ARBA" id="ARBA00023122"/>
    </source>
</evidence>
<dbReference type="PANTHER" id="PTHR43080:SF2">
    <property type="entry name" value="CBS DOMAIN-CONTAINING PROTEIN"/>
    <property type="match status" value="1"/>
</dbReference>